<accession>A0AAN8UZQ0</accession>
<dbReference type="Pfam" id="PF12796">
    <property type="entry name" value="Ank_2"/>
    <property type="match status" value="1"/>
</dbReference>
<name>A0AAN8UZQ0_9MAGN</name>
<dbReference type="InterPro" id="IPR002110">
    <property type="entry name" value="Ankyrin_rpt"/>
</dbReference>
<organism evidence="1 2">
    <name type="scientific">Dillenia turbinata</name>
    <dbReference type="NCBI Taxonomy" id="194707"/>
    <lineage>
        <taxon>Eukaryota</taxon>
        <taxon>Viridiplantae</taxon>
        <taxon>Streptophyta</taxon>
        <taxon>Embryophyta</taxon>
        <taxon>Tracheophyta</taxon>
        <taxon>Spermatophyta</taxon>
        <taxon>Magnoliopsida</taxon>
        <taxon>eudicotyledons</taxon>
        <taxon>Gunneridae</taxon>
        <taxon>Pentapetalae</taxon>
        <taxon>Dilleniales</taxon>
        <taxon>Dilleniaceae</taxon>
        <taxon>Dillenia</taxon>
    </lineage>
</organism>
<evidence type="ECO:0000313" key="1">
    <source>
        <dbReference type="EMBL" id="KAK6924785.1"/>
    </source>
</evidence>
<dbReference type="AlphaFoldDB" id="A0AAN8UZQ0"/>
<proteinExistence type="predicted"/>
<dbReference type="Proteomes" id="UP001370490">
    <property type="component" value="Unassembled WGS sequence"/>
</dbReference>
<dbReference type="SUPFAM" id="SSF48403">
    <property type="entry name" value="Ankyrin repeat"/>
    <property type="match status" value="1"/>
</dbReference>
<dbReference type="SMART" id="SM00248">
    <property type="entry name" value="ANK"/>
    <property type="match status" value="3"/>
</dbReference>
<keyword evidence="2" id="KW-1185">Reference proteome</keyword>
<reference evidence="1 2" key="1">
    <citation type="submission" date="2023-12" db="EMBL/GenBank/DDBJ databases">
        <title>A high-quality genome assembly for Dillenia turbinata (Dilleniales).</title>
        <authorList>
            <person name="Chanderbali A."/>
        </authorList>
    </citation>
    <scope>NUCLEOTIDE SEQUENCE [LARGE SCALE GENOMIC DNA]</scope>
    <source>
        <strain evidence="1">LSX21</strain>
        <tissue evidence="1">Leaf</tissue>
    </source>
</reference>
<evidence type="ECO:0000313" key="2">
    <source>
        <dbReference type="Proteomes" id="UP001370490"/>
    </source>
</evidence>
<dbReference type="Gene3D" id="1.25.40.20">
    <property type="entry name" value="Ankyrin repeat-containing domain"/>
    <property type="match status" value="1"/>
</dbReference>
<gene>
    <name evidence="1" type="ORF">RJ641_009111</name>
</gene>
<dbReference type="InterPro" id="IPR036770">
    <property type="entry name" value="Ankyrin_rpt-contain_sf"/>
</dbReference>
<dbReference type="PANTHER" id="PTHR24128:SF24">
    <property type="entry name" value="ANKYRIN REPEAT PROTEIN"/>
    <property type="match status" value="1"/>
</dbReference>
<feature type="non-terminal residue" evidence="1">
    <location>
        <position position="207"/>
    </location>
</feature>
<sequence>MLEVMRLMPSFGKKLNPDGFSPLHLALQSPDDRTPTIRQLIRANRDVIRVKGRMGMTALHWVAQSGDINLLLEFLKACPESIEDLTDKFETALHVAVKNRMVDAVKILIVKALSTPPCRKNLRNLEGKTALDVLNEKQGQMNPHIAGEIRKVLRNPIGPWLDKLGWFYHLEIMTEDARKALLVVAVLIATATYQALLEDVIDTKLEP</sequence>
<protein>
    <submittedName>
        <fullName evidence="1">Ankyrin repeat</fullName>
    </submittedName>
</protein>
<dbReference type="PANTHER" id="PTHR24128">
    <property type="entry name" value="HOMEOBOX PROTEIN WARIAI"/>
    <property type="match status" value="1"/>
</dbReference>
<dbReference type="EMBL" id="JBAMMX010000016">
    <property type="protein sequence ID" value="KAK6924785.1"/>
    <property type="molecule type" value="Genomic_DNA"/>
</dbReference>
<comment type="caution">
    <text evidence="1">The sequence shown here is derived from an EMBL/GenBank/DDBJ whole genome shotgun (WGS) entry which is preliminary data.</text>
</comment>